<dbReference type="Proteomes" id="UP000029553">
    <property type="component" value="Unassembled WGS sequence"/>
</dbReference>
<dbReference type="RefSeq" id="WP_034376156.1">
    <property type="nucleotide sequence ID" value="NZ_AWOR01000099.1"/>
</dbReference>
<organism evidence="1 2">
    <name type="scientific">Comamonas testosteroni</name>
    <name type="common">Pseudomonas testosteroni</name>
    <dbReference type="NCBI Taxonomy" id="285"/>
    <lineage>
        <taxon>Bacteria</taxon>
        <taxon>Pseudomonadati</taxon>
        <taxon>Pseudomonadota</taxon>
        <taxon>Betaproteobacteria</taxon>
        <taxon>Burkholderiales</taxon>
        <taxon>Comamonadaceae</taxon>
        <taxon>Comamonas</taxon>
    </lineage>
</organism>
<reference evidence="1 2" key="1">
    <citation type="submission" date="2013-09" db="EMBL/GenBank/DDBJ databases">
        <title>High correlation between genotypes and phenotypes of environmental bacteria Comamonas testosteroni strains.</title>
        <authorList>
            <person name="Liu L."/>
            <person name="Zhu W."/>
            <person name="Xia X."/>
            <person name="Xu B."/>
            <person name="Luo M."/>
            <person name="Wang G."/>
        </authorList>
    </citation>
    <scope>NUCLEOTIDE SEQUENCE [LARGE SCALE GENOMIC DNA]</scope>
    <source>
        <strain evidence="1 2">JL40</strain>
    </source>
</reference>
<proteinExistence type="predicted"/>
<dbReference type="EMBL" id="AWOR01000099">
    <property type="protein sequence ID" value="KGH24267.1"/>
    <property type="molecule type" value="Genomic_DNA"/>
</dbReference>
<comment type="caution">
    <text evidence="1">The sequence shown here is derived from an EMBL/GenBank/DDBJ whole genome shotgun (WGS) entry which is preliminary data.</text>
</comment>
<accession>A0A096H648</accession>
<name>A0A096H648_COMTE</name>
<evidence type="ECO:0000313" key="1">
    <source>
        <dbReference type="EMBL" id="KGH24267.1"/>
    </source>
</evidence>
<sequence length="137" mass="15555">MSRDPMAGKYQKPFKHEYLMAQLILKDKGGELSWSTKDYEAFTFTAEGVRILFYPHTTNSTGNVQCRVRDHGSKNKNLARKIMADLYVGSGHSVTFYCKGLGSNEAYELAGKEAWNNAGWAHRQAMQIRFPTKKEKA</sequence>
<protein>
    <submittedName>
        <fullName evidence="1">Uncharacterized protein</fullName>
    </submittedName>
</protein>
<evidence type="ECO:0000313" key="2">
    <source>
        <dbReference type="Proteomes" id="UP000029553"/>
    </source>
</evidence>
<dbReference type="AlphaFoldDB" id="A0A096H648"/>
<gene>
    <name evidence="1" type="ORF">P353_27420</name>
</gene>